<evidence type="ECO:0000313" key="1">
    <source>
        <dbReference type="EMBL" id="RAL69271.1"/>
    </source>
</evidence>
<proteinExistence type="predicted"/>
<dbReference type="EMBL" id="QGLC01000010">
    <property type="protein sequence ID" value="RAL69271.1"/>
    <property type="molecule type" value="Genomic_DNA"/>
</dbReference>
<comment type="caution">
    <text evidence="1">The sequence shown here is derived from an EMBL/GenBank/DDBJ whole genome shotgun (WGS) entry which is preliminary data.</text>
</comment>
<dbReference type="Proteomes" id="UP000249146">
    <property type="component" value="Unassembled WGS sequence"/>
</dbReference>
<reference evidence="1 2" key="1">
    <citation type="submission" date="2018-05" db="EMBL/GenBank/DDBJ databases">
        <title>Draft genome sequences of Dehalococcoides mccartyi strains RC and KS.</title>
        <authorList>
            <person name="Higgins S.A."/>
            <person name="Padilla-Crespo E."/>
            <person name="Loeffler F.E."/>
        </authorList>
    </citation>
    <scope>NUCLEOTIDE SEQUENCE [LARGE SCALE GENOMIC DNA]</scope>
    <source>
        <strain evidence="1 2">RC</strain>
    </source>
</reference>
<gene>
    <name evidence="1" type="ORF">C1G87_0975</name>
</gene>
<dbReference type="AlphaFoldDB" id="A0A328EPI1"/>
<name>A0A328EPI1_9CHLR</name>
<accession>A0A328EPI1</accession>
<organism evidence="1 2">
    <name type="scientific">Dehalococcoides mccartyi</name>
    <dbReference type="NCBI Taxonomy" id="61435"/>
    <lineage>
        <taxon>Bacteria</taxon>
        <taxon>Bacillati</taxon>
        <taxon>Chloroflexota</taxon>
        <taxon>Dehalococcoidia</taxon>
        <taxon>Dehalococcoidales</taxon>
        <taxon>Dehalococcoidaceae</taxon>
        <taxon>Dehalococcoides</taxon>
    </lineage>
</organism>
<evidence type="ECO:0000313" key="2">
    <source>
        <dbReference type="Proteomes" id="UP000249146"/>
    </source>
</evidence>
<sequence length="42" mass="4772">MLQVLKNTSCSFIILSSLFIRQLPAVQNNILKRCYGGFLIVE</sequence>
<protein>
    <submittedName>
        <fullName evidence="1">Uncharacterized protein</fullName>
    </submittedName>
</protein>